<dbReference type="AlphaFoldDB" id="A0A841AHD7"/>
<evidence type="ECO:0000313" key="1">
    <source>
        <dbReference type="EMBL" id="MBB5832745.1"/>
    </source>
</evidence>
<gene>
    <name evidence="1" type="ORF">HNR70_002558</name>
</gene>
<name>A0A841AHD7_9MICO</name>
<dbReference type="SUPFAM" id="SSF53448">
    <property type="entry name" value="Nucleotide-diphospho-sugar transferases"/>
    <property type="match status" value="1"/>
</dbReference>
<organism evidence="1 2">
    <name type="scientific">Brachybacterium aquaticum</name>
    <dbReference type="NCBI Taxonomy" id="1432564"/>
    <lineage>
        <taxon>Bacteria</taxon>
        <taxon>Bacillati</taxon>
        <taxon>Actinomycetota</taxon>
        <taxon>Actinomycetes</taxon>
        <taxon>Micrococcales</taxon>
        <taxon>Dermabacteraceae</taxon>
        <taxon>Brachybacterium</taxon>
    </lineage>
</organism>
<dbReference type="RefSeq" id="WP_184326017.1">
    <property type="nucleotide sequence ID" value="NZ_JACHLZ010000001.1"/>
</dbReference>
<reference evidence="1 2" key="1">
    <citation type="submission" date="2020-08" db="EMBL/GenBank/DDBJ databases">
        <title>Sequencing the genomes of 1000 actinobacteria strains.</title>
        <authorList>
            <person name="Klenk H.-P."/>
        </authorList>
    </citation>
    <scope>NUCLEOTIDE SEQUENCE [LARGE SCALE GENOMIC DNA]</scope>
    <source>
        <strain evidence="1 2">DSM 28796</strain>
    </source>
</reference>
<comment type="caution">
    <text evidence="1">The sequence shown here is derived from an EMBL/GenBank/DDBJ whole genome shotgun (WGS) entry which is preliminary data.</text>
</comment>
<proteinExistence type="predicted"/>
<keyword evidence="2" id="KW-1185">Reference proteome</keyword>
<accession>A0A841AHD7</accession>
<dbReference type="InterPro" id="IPR029044">
    <property type="entry name" value="Nucleotide-diphossugar_trans"/>
</dbReference>
<sequence>MSSLDPLLPLKKAKHALLLGRRRASRTGIAIRDAVYSRYDTLTPYHFDVDRHRSRIGELPRMYFLHRDPPASSATGAEPSEAPHTLFLLWTGDNDVPANRLSGIESLRAANPGLDVALVTPDALPGLVVHGHPLHPAYDHLSFVHRSDYLRAYLMHHHGGAYADIKPVDLHFENAIRRLNSDPDAWIIGYREISSSRVGGRDARLGPELRRRYRSLVGASAFACRPGTPFTGEWLREIERRLSYYEEDLALHPGDAFGTNPGYPIHWIEIGMDIMYPLELKHLDHVRYDDSLRPRWTGHR</sequence>
<evidence type="ECO:0008006" key="3">
    <source>
        <dbReference type="Google" id="ProtNLM"/>
    </source>
</evidence>
<dbReference type="Proteomes" id="UP000588158">
    <property type="component" value="Unassembled WGS sequence"/>
</dbReference>
<protein>
    <recommendedName>
        <fullName evidence="3">Capsular polysaccharide synthesis protein</fullName>
    </recommendedName>
</protein>
<evidence type="ECO:0000313" key="2">
    <source>
        <dbReference type="Proteomes" id="UP000588158"/>
    </source>
</evidence>
<dbReference type="EMBL" id="JACHLZ010000001">
    <property type="protein sequence ID" value="MBB5832745.1"/>
    <property type="molecule type" value="Genomic_DNA"/>
</dbReference>
<dbReference type="Gene3D" id="3.90.550.20">
    <property type="match status" value="1"/>
</dbReference>